<evidence type="ECO:0000313" key="7">
    <source>
        <dbReference type="Proteomes" id="UP000594454"/>
    </source>
</evidence>
<dbReference type="InterPro" id="IPR035979">
    <property type="entry name" value="RBD_domain_sf"/>
</dbReference>
<keyword evidence="2 3" id="KW-0694">RNA-binding</keyword>
<feature type="compositionally biased region" description="Acidic residues" evidence="4">
    <location>
        <begin position="70"/>
        <end position="81"/>
    </location>
</feature>
<reference evidence="6 7" key="1">
    <citation type="submission" date="2020-11" db="EMBL/GenBank/DDBJ databases">
        <authorList>
            <person name="Wallbank WR R."/>
            <person name="Pardo Diaz C."/>
            <person name="Kozak K."/>
            <person name="Martin S."/>
            <person name="Jiggins C."/>
            <person name="Moest M."/>
            <person name="Warren A I."/>
            <person name="Generalovic N T."/>
            <person name="Byers J.R.P. K."/>
            <person name="Montejo-Kovacevich G."/>
            <person name="Yen C E."/>
        </authorList>
    </citation>
    <scope>NUCLEOTIDE SEQUENCE [LARGE SCALE GENOMIC DNA]</scope>
</reference>
<feature type="domain" description="RRM" evidence="5">
    <location>
        <begin position="183"/>
        <end position="262"/>
    </location>
</feature>
<dbReference type="InterPro" id="IPR050666">
    <property type="entry name" value="ESRP"/>
</dbReference>
<evidence type="ECO:0000256" key="4">
    <source>
        <dbReference type="SAM" id="MobiDB-lite"/>
    </source>
</evidence>
<sequence length="497" mass="54665">MKLLPSTPFFYFGSFGEFSISKREYNMSEDIKYEPQEEQENSGGEEDEQENNEEENENGDENGDDCKQEPDEDGDEEDGDDVDRSGQIFIRLRGLPWSVTNQDIIDFLKGVNIANGEKGIHIAKNRSDSKNTGEAFVQLESEQDVEEAFKHDKENIGHRYIEIFKATAEELAFTMKKPKRAGRVVKLRGLPYSVDEDMIEDFFEGLNIRHEREGIVIITDRRGRATGEAYVQFETELDARKALDRNREKIGHRYIEIFRSTPGDMRRALGTRPGPYDKFGGRQAGRASGSVGGPIRNRRGGDGGNWSSDFRGNSGGGFNNGGGFSNFGNNNSDFGMNRNGRGGGGFGNNFTGNSGGFGGNSGGFGGNNSGFGGNSGGFGGNNSGFGGNNGGFGGSNFGRNQGFGGNQNFSGNGPYCIHMRGLPYYSYENDINDFFAPLVPINIEIIYNKKGLHSGTADVYFRSADDAIQAMRKHKEQMGARYIELFYDGNTQRAGRI</sequence>
<dbReference type="Pfam" id="PF00076">
    <property type="entry name" value="RRM_1"/>
    <property type="match status" value="3"/>
</dbReference>
<dbReference type="Proteomes" id="UP000594454">
    <property type="component" value="Chromosome 1"/>
</dbReference>
<proteinExistence type="predicted"/>
<feature type="region of interest" description="Disordered" evidence="4">
    <location>
        <begin position="29"/>
        <end position="83"/>
    </location>
</feature>
<keyword evidence="1" id="KW-0677">Repeat</keyword>
<dbReference type="InterPro" id="IPR012677">
    <property type="entry name" value="Nucleotide-bd_a/b_plait_sf"/>
</dbReference>
<gene>
    <name evidence="6" type="ORF">HERILL_LOCUS878</name>
</gene>
<feature type="region of interest" description="Disordered" evidence="4">
    <location>
        <begin position="273"/>
        <end position="314"/>
    </location>
</feature>
<dbReference type="PROSITE" id="PS50102">
    <property type="entry name" value="RRM"/>
    <property type="match status" value="2"/>
</dbReference>
<accession>A0A7R8UCQ6</accession>
<dbReference type="EMBL" id="LR899009">
    <property type="protein sequence ID" value="CAD7077539.1"/>
    <property type="molecule type" value="Genomic_DNA"/>
</dbReference>
<evidence type="ECO:0000256" key="1">
    <source>
        <dbReference type="ARBA" id="ARBA00022737"/>
    </source>
</evidence>
<protein>
    <recommendedName>
        <fullName evidence="5">RRM domain-containing protein</fullName>
    </recommendedName>
</protein>
<organism evidence="6 7">
    <name type="scientific">Hermetia illucens</name>
    <name type="common">Black soldier fly</name>
    <dbReference type="NCBI Taxonomy" id="343691"/>
    <lineage>
        <taxon>Eukaryota</taxon>
        <taxon>Metazoa</taxon>
        <taxon>Ecdysozoa</taxon>
        <taxon>Arthropoda</taxon>
        <taxon>Hexapoda</taxon>
        <taxon>Insecta</taxon>
        <taxon>Pterygota</taxon>
        <taxon>Neoptera</taxon>
        <taxon>Endopterygota</taxon>
        <taxon>Diptera</taxon>
        <taxon>Brachycera</taxon>
        <taxon>Stratiomyomorpha</taxon>
        <taxon>Stratiomyidae</taxon>
        <taxon>Hermetiinae</taxon>
        <taxon>Hermetia</taxon>
    </lineage>
</organism>
<dbReference type="InParanoid" id="A0A7R8UCQ6"/>
<dbReference type="SMART" id="SM00360">
    <property type="entry name" value="RRM"/>
    <property type="match status" value="3"/>
</dbReference>
<dbReference type="SUPFAM" id="SSF54928">
    <property type="entry name" value="RNA-binding domain, RBD"/>
    <property type="match status" value="3"/>
</dbReference>
<evidence type="ECO:0000259" key="5">
    <source>
        <dbReference type="PROSITE" id="PS50102"/>
    </source>
</evidence>
<feature type="domain" description="RRM" evidence="5">
    <location>
        <begin position="88"/>
        <end position="168"/>
    </location>
</feature>
<dbReference type="GO" id="GO:0003723">
    <property type="term" value="F:RNA binding"/>
    <property type="evidence" value="ECO:0007669"/>
    <property type="project" value="UniProtKB-UniRule"/>
</dbReference>
<feature type="compositionally biased region" description="Acidic residues" evidence="4">
    <location>
        <begin position="36"/>
        <end position="63"/>
    </location>
</feature>
<dbReference type="InterPro" id="IPR000504">
    <property type="entry name" value="RRM_dom"/>
</dbReference>
<evidence type="ECO:0000256" key="3">
    <source>
        <dbReference type="PROSITE-ProRule" id="PRU00176"/>
    </source>
</evidence>
<dbReference type="PANTHER" id="PTHR13976">
    <property type="entry name" value="HETEROGENEOUS NUCLEAR RIBONUCLEOPROTEIN-RELATED"/>
    <property type="match status" value="1"/>
</dbReference>
<dbReference type="Gene3D" id="3.30.70.330">
    <property type="match status" value="3"/>
</dbReference>
<evidence type="ECO:0000256" key="2">
    <source>
        <dbReference type="ARBA" id="ARBA00022884"/>
    </source>
</evidence>
<keyword evidence="7" id="KW-1185">Reference proteome</keyword>
<name>A0A7R8UCQ6_HERIL</name>
<dbReference type="AlphaFoldDB" id="A0A7R8UCQ6"/>
<evidence type="ECO:0000313" key="6">
    <source>
        <dbReference type="EMBL" id="CAD7077539.1"/>
    </source>
</evidence>
<dbReference type="OrthoDB" id="431068at2759"/>